<dbReference type="EMBL" id="CAJVCE010000016">
    <property type="protein sequence ID" value="CAG7651267.1"/>
    <property type="molecule type" value="Genomic_DNA"/>
</dbReference>
<dbReference type="PROSITE" id="PS50043">
    <property type="entry name" value="HTH_LUXR_2"/>
    <property type="match status" value="1"/>
</dbReference>
<sequence>MNEQIIELHPVATNYFLLIQKKFGLSRREIEILKVLTLRGPSNLEISIKLKVAEKTIKNHIFNIYRKTSTSNARELQALIFREMLITCF</sequence>
<organism evidence="5 6">
    <name type="scientific">Paenibacillus allorhizosphaerae</name>
    <dbReference type="NCBI Taxonomy" id="2849866"/>
    <lineage>
        <taxon>Bacteria</taxon>
        <taxon>Bacillati</taxon>
        <taxon>Bacillota</taxon>
        <taxon>Bacilli</taxon>
        <taxon>Bacillales</taxon>
        <taxon>Paenibacillaceae</taxon>
        <taxon>Paenibacillus</taxon>
    </lineage>
</organism>
<dbReference type="Proteomes" id="UP000730618">
    <property type="component" value="Unassembled WGS sequence"/>
</dbReference>
<keyword evidence="3" id="KW-0804">Transcription</keyword>
<keyword evidence="6" id="KW-1185">Reference proteome</keyword>
<gene>
    <name evidence="5" type="ORF">PAECIP111802_04921</name>
</gene>
<dbReference type="SMART" id="SM00421">
    <property type="entry name" value="HTH_LUXR"/>
    <property type="match status" value="1"/>
</dbReference>
<dbReference type="CDD" id="cd06170">
    <property type="entry name" value="LuxR_C_like"/>
    <property type="match status" value="1"/>
</dbReference>
<proteinExistence type="predicted"/>
<evidence type="ECO:0000313" key="6">
    <source>
        <dbReference type="Proteomes" id="UP000730618"/>
    </source>
</evidence>
<dbReference type="Pfam" id="PF00196">
    <property type="entry name" value="GerE"/>
    <property type="match status" value="1"/>
</dbReference>
<evidence type="ECO:0000259" key="4">
    <source>
        <dbReference type="PROSITE" id="PS50043"/>
    </source>
</evidence>
<comment type="caution">
    <text evidence="5">The sequence shown here is derived from an EMBL/GenBank/DDBJ whole genome shotgun (WGS) entry which is preliminary data.</text>
</comment>
<dbReference type="PANTHER" id="PTHR44688">
    <property type="entry name" value="DNA-BINDING TRANSCRIPTIONAL ACTIVATOR DEVR_DOSR"/>
    <property type="match status" value="1"/>
</dbReference>
<evidence type="ECO:0000256" key="1">
    <source>
        <dbReference type="ARBA" id="ARBA00023015"/>
    </source>
</evidence>
<dbReference type="InterPro" id="IPR000792">
    <property type="entry name" value="Tscrpt_reg_LuxR_C"/>
</dbReference>
<keyword evidence="1" id="KW-0805">Transcription regulation</keyword>
<dbReference type="PANTHER" id="PTHR44688:SF16">
    <property type="entry name" value="DNA-BINDING TRANSCRIPTIONAL ACTIVATOR DEVR_DOSR"/>
    <property type="match status" value="1"/>
</dbReference>
<protein>
    <recommendedName>
        <fullName evidence="4">HTH luxR-type domain-containing protein</fullName>
    </recommendedName>
</protein>
<reference evidence="5 6" key="1">
    <citation type="submission" date="2021-06" db="EMBL/GenBank/DDBJ databases">
        <authorList>
            <person name="Criscuolo A."/>
        </authorList>
    </citation>
    <scope>NUCLEOTIDE SEQUENCE [LARGE SCALE GENOMIC DNA]</scope>
    <source>
        <strain evidence="6">CIP 111802</strain>
    </source>
</reference>
<dbReference type="PROSITE" id="PS00622">
    <property type="entry name" value="HTH_LUXR_1"/>
    <property type="match status" value="1"/>
</dbReference>
<evidence type="ECO:0000313" key="5">
    <source>
        <dbReference type="EMBL" id="CAG7651267.1"/>
    </source>
</evidence>
<name>A0ABN7TTT0_9BACL</name>
<accession>A0ABN7TTT0</accession>
<evidence type="ECO:0000256" key="2">
    <source>
        <dbReference type="ARBA" id="ARBA00023125"/>
    </source>
</evidence>
<feature type="domain" description="HTH luxR-type" evidence="4">
    <location>
        <begin position="18"/>
        <end position="84"/>
    </location>
</feature>
<evidence type="ECO:0000256" key="3">
    <source>
        <dbReference type="ARBA" id="ARBA00023163"/>
    </source>
</evidence>
<dbReference type="RefSeq" id="WP_218101182.1">
    <property type="nucleotide sequence ID" value="NZ_CAJVCE010000016.1"/>
</dbReference>
<keyword evidence="2" id="KW-0238">DNA-binding</keyword>